<sequence length="44" mass="5133">MSFVLYFKLSDSYSKELSSQFQDNMRRILDDGIEKVKGFPLDAL</sequence>
<protein>
    <submittedName>
        <fullName evidence="1">Uncharacterized protein</fullName>
    </submittedName>
</protein>
<accession>A0A699X1J2</accession>
<reference evidence="1" key="1">
    <citation type="journal article" date="2019" name="Sci. Rep.">
        <title>Draft genome of Tanacetum cinerariifolium, the natural source of mosquito coil.</title>
        <authorList>
            <person name="Yamashiro T."/>
            <person name="Shiraishi A."/>
            <person name="Satake H."/>
            <person name="Nakayama K."/>
        </authorList>
    </citation>
    <scope>NUCLEOTIDE SEQUENCE</scope>
</reference>
<name>A0A699X1J2_TANCI</name>
<feature type="non-terminal residue" evidence="1">
    <location>
        <position position="44"/>
    </location>
</feature>
<proteinExistence type="predicted"/>
<dbReference type="EMBL" id="BKCJ011773931">
    <property type="protein sequence ID" value="GFD51758.1"/>
    <property type="molecule type" value="Genomic_DNA"/>
</dbReference>
<dbReference type="AlphaFoldDB" id="A0A699X1J2"/>
<comment type="caution">
    <text evidence="1">The sequence shown here is derived from an EMBL/GenBank/DDBJ whole genome shotgun (WGS) entry which is preliminary data.</text>
</comment>
<evidence type="ECO:0000313" key="1">
    <source>
        <dbReference type="EMBL" id="GFD51758.1"/>
    </source>
</evidence>
<gene>
    <name evidence="1" type="ORF">Tci_923727</name>
</gene>
<dbReference type="PANTHER" id="PTHR31558">
    <property type="entry name" value="CW14 PROTEIN"/>
    <property type="match status" value="1"/>
</dbReference>
<organism evidence="1">
    <name type="scientific">Tanacetum cinerariifolium</name>
    <name type="common">Dalmatian daisy</name>
    <name type="synonym">Chrysanthemum cinerariifolium</name>
    <dbReference type="NCBI Taxonomy" id="118510"/>
    <lineage>
        <taxon>Eukaryota</taxon>
        <taxon>Viridiplantae</taxon>
        <taxon>Streptophyta</taxon>
        <taxon>Embryophyta</taxon>
        <taxon>Tracheophyta</taxon>
        <taxon>Spermatophyta</taxon>
        <taxon>Magnoliopsida</taxon>
        <taxon>eudicotyledons</taxon>
        <taxon>Gunneridae</taxon>
        <taxon>Pentapetalae</taxon>
        <taxon>asterids</taxon>
        <taxon>campanulids</taxon>
        <taxon>Asterales</taxon>
        <taxon>Asteraceae</taxon>
        <taxon>Asteroideae</taxon>
        <taxon>Anthemideae</taxon>
        <taxon>Anthemidinae</taxon>
        <taxon>Tanacetum</taxon>
    </lineage>
</organism>
<dbReference type="PANTHER" id="PTHR31558:SF3">
    <property type="entry name" value="CW14 PROTEIN"/>
    <property type="match status" value="1"/>
</dbReference>